<evidence type="ECO:0000313" key="1">
    <source>
        <dbReference type="EMBL" id="SDZ15323.1"/>
    </source>
</evidence>
<proteinExistence type="predicted"/>
<dbReference type="Proteomes" id="UP000199529">
    <property type="component" value="Unassembled WGS sequence"/>
</dbReference>
<dbReference type="EMBL" id="FNOK01000049">
    <property type="protein sequence ID" value="SDZ15323.1"/>
    <property type="molecule type" value="Genomic_DNA"/>
</dbReference>
<dbReference type="AlphaFoldDB" id="A0A1H3QPX0"/>
<dbReference type="OrthoDB" id="3687376at2"/>
<dbReference type="RefSeq" id="WP_093274564.1">
    <property type="nucleotide sequence ID" value="NZ_FNOK01000049.1"/>
</dbReference>
<reference evidence="2" key="1">
    <citation type="submission" date="2016-10" db="EMBL/GenBank/DDBJ databases">
        <authorList>
            <person name="Varghese N."/>
            <person name="Submissions S."/>
        </authorList>
    </citation>
    <scope>NUCLEOTIDE SEQUENCE [LARGE SCALE GENOMIC DNA]</scope>
    <source>
        <strain evidence="2">CGMCC 4.3530</strain>
    </source>
</reference>
<accession>A0A1H3QPX0</accession>
<dbReference type="Pfam" id="PF06013">
    <property type="entry name" value="WXG100"/>
    <property type="match status" value="1"/>
</dbReference>
<keyword evidence="2" id="KW-1185">Reference proteome</keyword>
<sequence>MPDLKLTPEQTTQLQTAIGDTYDNASSLIRQISGDYMSIAGAAWMGGASTAAVSKQQEFEQIWKNLSQILVDLAQGVAGTTQMIGQQDEDYQQLLNAVDGTGDTGMGNFSRL</sequence>
<evidence type="ECO:0000313" key="2">
    <source>
        <dbReference type="Proteomes" id="UP000199529"/>
    </source>
</evidence>
<dbReference type="STRING" id="418495.SAMN05216215_10494"/>
<gene>
    <name evidence="1" type="ORF">SAMN05216215_10494</name>
</gene>
<dbReference type="SUPFAM" id="SSF140453">
    <property type="entry name" value="EsxAB dimer-like"/>
    <property type="match status" value="1"/>
</dbReference>
<dbReference type="InterPro" id="IPR036689">
    <property type="entry name" value="ESAT-6-like_sf"/>
</dbReference>
<name>A0A1H3QPX0_9PSEU</name>
<protein>
    <submittedName>
        <fullName evidence="1">WXG100 family type VII secretion target</fullName>
    </submittedName>
</protein>
<dbReference type="Gene3D" id="1.10.287.1060">
    <property type="entry name" value="ESAT-6-like"/>
    <property type="match status" value="1"/>
</dbReference>
<dbReference type="InterPro" id="IPR010310">
    <property type="entry name" value="T7SS_ESAT-6-like"/>
</dbReference>
<organism evidence="1 2">
    <name type="scientific">Saccharopolyspora shandongensis</name>
    <dbReference type="NCBI Taxonomy" id="418495"/>
    <lineage>
        <taxon>Bacteria</taxon>
        <taxon>Bacillati</taxon>
        <taxon>Actinomycetota</taxon>
        <taxon>Actinomycetes</taxon>
        <taxon>Pseudonocardiales</taxon>
        <taxon>Pseudonocardiaceae</taxon>
        <taxon>Saccharopolyspora</taxon>
    </lineage>
</organism>